<dbReference type="PANTHER" id="PTHR43135:SF3">
    <property type="entry name" value="ALPHA-D-RIBOSE 1-METHYLPHOSPHONATE 5-TRIPHOSPHATE DIPHOSPHATASE"/>
    <property type="match status" value="1"/>
</dbReference>
<dbReference type="PANTHER" id="PTHR43135">
    <property type="entry name" value="ALPHA-D-RIBOSE 1-METHYLPHOSPHONATE 5-TRIPHOSPHATE DIPHOSPHATASE"/>
    <property type="match status" value="1"/>
</dbReference>
<dbReference type="InterPro" id="IPR011059">
    <property type="entry name" value="Metal-dep_hydrolase_composite"/>
</dbReference>
<dbReference type="InterPro" id="IPR057744">
    <property type="entry name" value="OTAase-like"/>
</dbReference>
<dbReference type="GO" id="GO:0016810">
    <property type="term" value="F:hydrolase activity, acting on carbon-nitrogen (but not peptide) bonds"/>
    <property type="evidence" value="ECO:0007669"/>
    <property type="project" value="InterPro"/>
</dbReference>
<dbReference type="OrthoDB" id="9797498at2"/>
<dbReference type="RefSeq" id="WP_117417099.1">
    <property type="nucleotide sequence ID" value="NZ_QOHO01000030.1"/>
</dbReference>
<accession>A0A3E2ND81</accession>
<dbReference type="Gene3D" id="2.30.40.10">
    <property type="entry name" value="Urease, subunit C, domain 1"/>
    <property type="match status" value="1"/>
</dbReference>
<name>A0A3E2ND81_9FIRM</name>
<gene>
    <name evidence="2" type="ORF">DS742_11245</name>
</gene>
<organism evidence="2 3">
    <name type="scientific">Lacrimispora amygdalina</name>
    <dbReference type="NCBI Taxonomy" id="253257"/>
    <lineage>
        <taxon>Bacteria</taxon>
        <taxon>Bacillati</taxon>
        <taxon>Bacillota</taxon>
        <taxon>Clostridia</taxon>
        <taxon>Lachnospirales</taxon>
        <taxon>Lachnospiraceae</taxon>
        <taxon>Lacrimispora</taxon>
    </lineage>
</organism>
<dbReference type="CDD" id="cd01299">
    <property type="entry name" value="Met_dep_hydrolase_A"/>
    <property type="match status" value="1"/>
</dbReference>
<protein>
    <submittedName>
        <fullName evidence="2">Amidohydrolase family protein</fullName>
    </submittedName>
</protein>
<reference evidence="2 3" key="1">
    <citation type="submission" date="2018-07" db="EMBL/GenBank/DDBJ databases">
        <title>New species, Clostridium PI-S10-A1B.</title>
        <authorList>
            <person name="Krishna G."/>
            <person name="Summeta K."/>
            <person name="Shikha S."/>
            <person name="Prabhu P.B."/>
            <person name="Suresh K."/>
        </authorList>
    </citation>
    <scope>NUCLEOTIDE SEQUENCE [LARGE SCALE GENOMIC DNA]</scope>
    <source>
        <strain evidence="2 3">PI-S10-A1B</strain>
    </source>
</reference>
<dbReference type="Pfam" id="PF01979">
    <property type="entry name" value="Amidohydro_1"/>
    <property type="match status" value="1"/>
</dbReference>
<evidence type="ECO:0000259" key="1">
    <source>
        <dbReference type="Pfam" id="PF01979"/>
    </source>
</evidence>
<dbReference type="SUPFAM" id="SSF51556">
    <property type="entry name" value="Metallo-dependent hydrolases"/>
    <property type="match status" value="1"/>
</dbReference>
<dbReference type="InterPro" id="IPR051781">
    <property type="entry name" value="Metallo-dep_Hydrolase"/>
</dbReference>
<proteinExistence type="predicted"/>
<comment type="caution">
    <text evidence="2">The sequence shown here is derived from an EMBL/GenBank/DDBJ whole genome shotgun (WGS) entry which is preliminary data.</text>
</comment>
<evidence type="ECO:0000313" key="2">
    <source>
        <dbReference type="EMBL" id="RFZ78923.1"/>
    </source>
</evidence>
<feature type="domain" description="Amidohydrolase-related" evidence="1">
    <location>
        <begin position="54"/>
        <end position="397"/>
    </location>
</feature>
<dbReference type="Proteomes" id="UP000260680">
    <property type="component" value="Unassembled WGS sequence"/>
</dbReference>
<dbReference type="InterPro" id="IPR006680">
    <property type="entry name" value="Amidohydro-rel"/>
</dbReference>
<dbReference type="AlphaFoldDB" id="A0A3E2ND81"/>
<evidence type="ECO:0000313" key="3">
    <source>
        <dbReference type="Proteomes" id="UP000260680"/>
    </source>
</evidence>
<dbReference type="InterPro" id="IPR032466">
    <property type="entry name" value="Metal_Hydrolase"/>
</dbReference>
<dbReference type="EMBL" id="QOHO01000030">
    <property type="protein sequence ID" value="RFZ78923.1"/>
    <property type="molecule type" value="Genomic_DNA"/>
</dbReference>
<dbReference type="Gene3D" id="3.20.20.140">
    <property type="entry name" value="Metal-dependent hydrolases"/>
    <property type="match status" value="1"/>
</dbReference>
<sequence length="426" mass="46030">MKTAYINCTILDGSEQMKPIPQMTIIEEDGKIVAIERSSKKTVNYQVIDLEGRYLMPGLINLHIHLPSSGKPTKKQTDATKLVKLLTSTALSRAILVGICKNSAKTQLMSGVTTVRTVGGITNVDTKIRDSILMGKIVGPRMLAANMAVSVPGGHMAGSLAYEASSLEEACHDVEQIIKDHPDLIKLMITGGVLDAKTKGEPGVLRMPPDYVKGCCEVAHKSGYPVAAHAESPEGVLVALENGVDTVEHGSALDENLVSLFKAKKSSLICTISPALPIALFNKNISHSSEVTQFNGKVVMDGIISGVKTALANDMPVGLGTDSGCPFVTHYDMWRELVYFHKYVNVSNSFALYTATKRNAMIANIGTVTGSIEVGKSADFLITEGNPLEDLSALRTPYMVVTCGRRFKHPKIKKYADVENELDKWL</sequence>
<dbReference type="SUPFAM" id="SSF51338">
    <property type="entry name" value="Composite domain of metallo-dependent hydrolases"/>
    <property type="match status" value="2"/>
</dbReference>